<dbReference type="EMBL" id="JRKQ01000103">
    <property type="protein sequence ID" value="KGJ20137.1"/>
    <property type="molecule type" value="Genomic_DNA"/>
</dbReference>
<dbReference type="GO" id="GO:0004713">
    <property type="term" value="F:protein tyrosine kinase activity"/>
    <property type="evidence" value="ECO:0007669"/>
    <property type="project" value="TreeGrafter"/>
</dbReference>
<evidence type="ECO:0000313" key="4">
    <source>
        <dbReference type="Proteomes" id="UP000029858"/>
    </source>
</evidence>
<evidence type="ECO:0000256" key="2">
    <source>
        <dbReference type="SAM" id="Phobius"/>
    </source>
</evidence>
<comment type="caution">
    <text evidence="3">The sequence shown here is derived from an EMBL/GenBank/DDBJ whole genome shotgun (WGS) entry which is preliminary data.</text>
</comment>
<keyword evidence="2" id="KW-0812">Transmembrane</keyword>
<gene>
    <name evidence="3" type="ORF">IX56_14610</name>
</gene>
<dbReference type="PANTHER" id="PTHR32309:SF13">
    <property type="entry name" value="FERRIC ENTEROBACTIN TRANSPORT PROTEIN FEPE"/>
    <property type="match status" value="1"/>
</dbReference>
<name>A0A099GC47_9RHOB</name>
<evidence type="ECO:0000256" key="1">
    <source>
        <dbReference type="SAM" id="Coils"/>
    </source>
</evidence>
<feature type="non-terminal residue" evidence="3">
    <location>
        <position position="1"/>
    </location>
</feature>
<keyword evidence="1" id="KW-0175">Coiled coil</keyword>
<dbReference type="GO" id="GO:0005886">
    <property type="term" value="C:plasma membrane"/>
    <property type="evidence" value="ECO:0007669"/>
    <property type="project" value="TreeGrafter"/>
</dbReference>
<feature type="transmembrane region" description="Helical" evidence="2">
    <location>
        <begin position="360"/>
        <end position="383"/>
    </location>
</feature>
<feature type="coiled-coil region" evidence="1">
    <location>
        <begin position="239"/>
        <end position="319"/>
    </location>
</feature>
<dbReference type="RefSeq" id="WP_036711721.1">
    <property type="nucleotide sequence ID" value="NZ_JRKQ01000103.1"/>
</dbReference>
<accession>A0A099GC47</accession>
<dbReference type="PANTHER" id="PTHR32309">
    <property type="entry name" value="TYROSINE-PROTEIN KINASE"/>
    <property type="match status" value="1"/>
</dbReference>
<reference evidence="3 4" key="1">
    <citation type="submission" date="2014-09" db="EMBL/GenBank/DDBJ databases">
        <authorList>
            <person name="McGinnis J.M."/>
            <person name="Wolfgang W.J."/>
        </authorList>
    </citation>
    <scope>NUCLEOTIDE SEQUENCE [LARGE SCALE GENOMIC DNA]</scope>
    <source>
        <strain evidence="3 4">5503</strain>
    </source>
</reference>
<keyword evidence="2" id="KW-1133">Transmembrane helix</keyword>
<evidence type="ECO:0000313" key="3">
    <source>
        <dbReference type="EMBL" id="KGJ20137.1"/>
    </source>
</evidence>
<feature type="transmembrane region" description="Helical" evidence="2">
    <location>
        <begin position="26"/>
        <end position="48"/>
    </location>
</feature>
<organism evidence="3 4">
    <name type="scientific">Paracoccus sanguinis</name>
    <dbReference type="NCBI Taxonomy" id="1545044"/>
    <lineage>
        <taxon>Bacteria</taxon>
        <taxon>Pseudomonadati</taxon>
        <taxon>Pseudomonadota</taxon>
        <taxon>Alphaproteobacteria</taxon>
        <taxon>Rhodobacterales</taxon>
        <taxon>Paracoccaceae</taxon>
        <taxon>Paracoccus</taxon>
    </lineage>
</organism>
<keyword evidence="2" id="KW-0472">Membrane</keyword>
<proteinExistence type="predicted"/>
<sequence length="387" mass="43054">AKPPAPPPPAALRPPAAAATPHRRHWMLMVSFVLLVLLPSALWGWYLWTRAVDQYISTVGFSVRREEGGSPMDMFGGIFGSTASSTASDTDILYEFIRSPDMVSRAETELNIREMFSRPWPSDFIFAFDPSGTIEDLTEYWRRQVKIYYDDKSGIITVRTAAFAPQDAKALADEIFVESEKVVNALSDQARIDATKQSEVALEKARGVLTEARQAMTAFRVRTRIVDPTIDLGAQMSVMTALQGQLAEARVAYDTLKTNARAGDQRLIQAERRIASLEGQIEAERAKFGGDDSGDGQNYAQLMADYERLKVDLEFAEGAHQTARVAHEAALASAQRQMRYLAAHISPTAAERSVEPNRPWLMAMGAALALVLWSIMTLVYYSIRDRR</sequence>
<dbReference type="AlphaFoldDB" id="A0A099GC47"/>
<dbReference type="Proteomes" id="UP000029858">
    <property type="component" value="Unassembled WGS sequence"/>
</dbReference>
<dbReference type="InterPro" id="IPR050445">
    <property type="entry name" value="Bact_polysacc_biosynth/exp"/>
</dbReference>
<protein>
    <submittedName>
        <fullName evidence="3">Capsule biosynthesis protein</fullName>
    </submittedName>
</protein>
<reference evidence="3 4" key="2">
    <citation type="submission" date="2014-10" db="EMBL/GenBank/DDBJ databases">
        <title>Paracoccus sanguinis sp. nov., isolated from clinical specimens of New York State patients.</title>
        <authorList>
            <person name="Mingle L.A."/>
            <person name="Cole J.A."/>
            <person name="Lapierre P."/>
            <person name="Musser K.A."/>
        </authorList>
    </citation>
    <scope>NUCLEOTIDE SEQUENCE [LARGE SCALE GENOMIC DNA]</scope>
    <source>
        <strain evidence="3 4">5503</strain>
    </source>
</reference>